<organism evidence="2">
    <name type="scientific">Podoviridae sp. ctylN24</name>
    <dbReference type="NCBI Taxonomy" id="2827756"/>
    <lineage>
        <taxon>Viruses</taxon>
        <taxon>Duplodnaviria</taxon>
        <taxon>Heunggongvirae</taxon>
        <taxon>Uroviricota</taxon>
        <taxon>Caudoviricetes</taxon>
    </lineage>
</organism>
<evidence type="ECO:0000313" key="2">
    <source>
        <dbReference type="EMBL" id="DAF55704.1"/>
    </source>
</evidence>
<feature type="region of interest" description="Disordered" evidence="1">
    <location>
        <begin position="1"/>
        <end position="36"/>
    </location>
</feature>
<feature type="compositionally biased region" description="Basic residues" evidence="1">
    <location>
        <begin position="27"/>
        <end position="36"/>
    </location>
</feature>
<evidence type="ECO:0000256" key="1">
    <source>
        <dbReference type="SAM" id="MobiDB-lite"/>
    </source>
</evidence>
<sequence length="36" mass="4297">MRRCAPRLPSVRRQGKQHARQSFPGGRKSRRRHVSR</sequence>
<accession>A0A8S5SXS5</accession>
<dbReference type="EMBL" id="BK032697">
    <property type="protein sequence ID" value="DAF55704.1"/>
    <property type="molecule type" value="Genomic_DNA"/>
</dbReference>
<protein>
    <submittedName>
        <fullName evidence="2">Uncharacterized protein</fullName>
    </submittedName>
</protein>
<name>A0A8S5SXS5_9CAUD</name>
<reference evidence="2" key="1">
    <citation type="journal article" date="2021" name="Proc. Natl. Acad. Sci. U.S.A.">
        <title>A Catalog of Tens of Thousands of Viruses from Human Metagenomes Reveals Hidden Associations with Chronic Diseases.</title>
        <authorList>
            <person name="Tisza M.J."/>
            <person name="Buck C.B."/>
        </authorList>
    </citation>
    <scope>NUCLEOTIDE SEQUENCE</scope>
    <source>
        <strain evidence="2">CtylN24</strain>
    </source>
</reference>
<proteinExistence type="predicted"/>